<evidence type="ECO:0000313" key="3">
    <source>
        <dbReference type="EMBL" id="KRS11094.1"/>
    </source>
</evidence>
<dbReference type="InterPro" id="IPR010982">
    <property type="entry name" value="Lambda_DNA-bd_dom_sf"/>
</dbReference>
<dbReference type="OrthoDB" id="9794834at2"/>
<dbReference type="AlphaFoldDB" id="A0A0T5NQV5"/>
<dbReference type="PATRIC" id="fig|1641875.4.peg.2042"/>
<dbReference type="STRING" id="1641875.XM53_17665"/>
<dbReference type="SMART" id="SM00530">
    <property type="entry name" value="HTH_XRE"/>
    <property type="match status" value="1"/>
</dbReference>
<name>A0A0T5NQV5_9RHOB</name>
<sequence>MFGQRLRLARKKAGLSMQGLADRTSPRITAQAISKYEADKMNPSSSVLVGLSKALGVSLDFLMGGQVEELVGVEFRKHSSTSARDRAHAEAIVIERLEDYLAIEDILEIAPPDDPFGDLVRDVVESYEELDLLARELRRHWKLGNDPIPSMSRLLEDKGIKVIEADFAERFDGLACEVRRSEGRSSTDVVVVSSRTNVERRRFNLAHELAHRVIRATGNSAIKLEKAMNRFAGAFLIPTDHLIEEAGPSRSGMTYMEIMRLKRLYGVSAAAMLMRLGQVGILPQSMIDYAFRTYARRWRTSEPDEIRDDEGFGAFEHPQRFERLVWRALGEELISPVRAAQMLHLSLSTVEENIRG</sequence>
<organism evidence="3 4">
    <name type="scientific">Roseovarius atlanticus</name>
    <dbReference type="NCBI Taxonomy" id="1641875"/>
    <lineage>
        <taxon>Bacteria</taxon>
        <taxon>Pseudomonadati</taxon>
        <taxon>Pseudomonadota</taxon>
        <taxon>Alphaproteobacteria</taxon>
        <taxon>Rhodobacterales</taxon>
        <taxon>Roseobacteraceae</taxon>
        <taxon>Roseovarius</taxon>
    </lineage>
</organism>
<dbReference type="Gene3D" id="1.10.260.40">
    <property type="entry name" value="lambda repressor-like DNA-binding domains"/>
    <property type="match status" value="1"/>
</dbReference>
<dbReference type="InterPro" id="IPR001387">
    <property type="entry name" value="Cro/C1-type_HTH"/>
</dbReference>
<dbReference type="Proteomes" id="UP000051295">
    <property type="component" value="Unassembled WGS sequence"/>
</dbReference>
<feature type="domain" description="HTH cro/C1-type" evidence="2">
    <location>
        <begin position="6"/>
        <end position="62"/>
    </location>
</feature>
<dbReference type="SUPFAM" id="SSF47413">
    <property type="entry name" value="lambda repressor-like DNA-binding domains"/>
    <property type="match status" value="1"/>
</dbReference>
<dbReference type="InterPro" id="IPR052345">
    <property type="entry name" value="Rad_response_metalloprotease"/>
</dbReference>
<evidence type="ECO:0000259" key="2">
    <source>
        <dbReference type="PROSITE" id="PS50943"/>
    </source>
</evidence>
<dbReference type="InterPro" id="IPR010359">
    <property type="entry name" value="IrrE_HExxH"/>
</dbReference>
<accession>A0A0T5NQV5</accession>
<dbReference type="PROSITE" id="PS50943">
    <property type="entry name" value="HTH_CROC1"/>
    <property type="match status" value="1"/>
</dbReference>
<evidence type="ECO:0000256" key="1">
    <source>
        <dbReference type="ARBA" id="ARBA00007227"/>
    </source>
</evidence>
<dbReference type="RefSeq" id="WP_057795734.1">
    <property type="nucleotide sequence ID" value="NZ_LAXJ01000023.1"/>
</dbReference>
<dbReference type="EMBL" id="LAXJ01000023">
    <property type="protein sequence ID" value="KRS11094.1"/>
    <property type="molecule type" value="Genomic_DNA"/>
</dbReference>
<dbReference type="PANTHER" id="PTHR43236">
    <property type="entry name" value="ANTITOXIN HIGA1"/>
    <property type="match status" value="1"/>
</dbReference>
<dbReference type="Gene3D" id="1.10.10.2910">
    <property type="match status" value="1"/>
</dbReference>
<proteinExistence type="inferred from homology"/>
<comment type="similarity">
    <text evidence="1">Belongs to the short-chain fatty acyl-CoA assimilation regulator (ScfR) family.</text>
</comment>
<dbReference type="Pfam" id="PF06114">
    <property type="entry name" value="Peptidase_M78"/>
    <property type="match status" value="1"/>
</dbReference>
<evidence type="ECO:0000313" key="4">
    <source>
        <dbReference type="Proteomes" id="UP000051295"/>
    </source>
</evidence>
<dbReference type="CDD" id="cd00093">
    <property type="entry name" value="HTH_XRE"/>
    <property type="match status" value="1"/>
</dbReference>
<dbReference type="PANTHER" id="PTHR43236:SF1">
    <property type="entry name" value="BLL7220 PROTEIN"/>
    <property type="match status" value="1"/>
</dbReference>
<protein>
    <submittedName>
        <fullName evidence="3">Transcriptional regulator</fullName>
    </submittedName>
</protein>
<comment type="caution">
    <text evidence="3">The sequence shown here is derived from an EMBL/GenBank/DDBJ whole genome shotgun (WGS) entry which is preliminary data.</text>
</comment>
<reference evidence="3 4" key="1">
    <citation type="submission" date="2015-04" db="EMBL/GenBank/DDBJ databases">
        <title>The draft genome sequence of Roseovarius sp.R12b.</title>
        <authorList>
            <person name="Li G."/>
            <person name="Lai Q."/>
            <person name="Shao Z."/>
            <person name="Yan P."/>
        </authorList>
    </citation>
    <scope>NUCLEOTIDE SEQUENCE [LARGE SCALE GENOMIC DNA]</scope>
    <source>
        <strain evidence="3 4">R12B</strain>
    </source>
</reference>
<keyword evidence="4" id="KW-1185">Reference proteome</keyword>
<dbReference type="GO" id="GO:0003677">
    <property type="term" value="F:DNA binding"/>
    <property type="evidence" value="ECO:0007669"/>
    <property type="project" value="InterPro"/>
</dbReference>
<gene>
    <name evidence="3" type="ORF">XM53_17665</name>
</gene>
<dbReference type="Pfam" id="PF01381">
    <property type="entry name" value="HTH_3"/>
    <property type="match status" value="1"/>
</dbReference>